<dbReference type="EMBL" id="MAHX01000018">
    <property type="protein sequence ID" value="OPC62108.1"/>
    <property type="molecule type" value="Genomic_DNA"/>
</dbReference>
<comment type="similarity">
    <text evidence="3">Belongs to the bacterial glucokinase family.</text>
</comment>
<dbReference type="PANTHER" id="PTHR47363">
    <property type="entry name" value="GLUCOKINASE"/>
    <property type="match status" value="1"/>
</dbReference>
<dbReference type="GO" id="GO:0005536">
    <property type="term" value="F:D-glucose binding"/>
    <property type="evidence" value="ECO:0007669"/>
    <property type="project" value="InterPro"/>
</dbReference>
<evidence type="ECO:0000256" key="3">
    <source>
        <dbReference type="RuleBase" id="RU004046"/>
    </source>
</evidence>
<dbReference type="PANTHER" id="PTHR47363:SF1">
    <property type="entry name" value="GLUCOKINASE"/>
    <property type="match status" value="1"/>
</dbReference>
<dbReference type="Gene3D" id="3.40.367.20">
    <property type="match status" value="1"/>
</dbReference>
<dbReference type="SUPFAM" id="SSF53067">
    <property type="entry name" value="Actin-like ATPase domain"/>
    <property type="match status" value="1"/>
</dbReference>
<dbReference type="GO" id="GO:0005524">
    <property type="term" value="F:ATP binding"/>
    <property type="evidence" value="ECO:0007669"/>
    <property type="project" value="InterPro"/>
</dbReference>
<protein>
    <submittedName>
        <fullName evidence="4">Glucokinase</fullName>
    </submittedName>
</protein>
<dbReference type="Gene3D" id="3.30.420.40">
    <property type="match status" value="1"/>
</dbReference>
<keyword evidence="1" id="KW-0808">Transferase</keyword>
<sequence length="349" mass="38768">MELMRFPLHLPGWKNVDNDGLSVIATDIGGTKTNLGWFVSENHKMVLKEEATYPSRDYSSFSDIIKDFIKNYKLELPDVLSIGVAGPVVDGKCITTNLPWSLDVSLLKNELRINRVEMINDLEATAYGLAEVNDGYLATIHKGNPNIDGNVAILAPGTGLGEAGLFWDGKALRPFATEGGHSEFSPRNKTEVEFYEYLNSIYGIVSWETVISGPGIFNIYRFLRDVKKHPEPAWLTQKFEEEGDPSAIISHTAMRELDPTCSLAMEMFVDFMAREATNLVLKLKATGGLLLGGGIPPKIFNLLNKDKFHQNFIVSDKMEHILKDIPIYLILNSKTALMGAAYYGAYGRA</sequence>
<comment type="caution">
    <text evidence="4">The sequence shown here is derived from an EMBL/GenBank/DDBJ whole genome shotgun (WGS) entry which is preliminary data.</text>
</comment>
<evidence type="ECO:0000313" key="4">
    <source>
        <dbReference type="EMBL" id="OPC62108.1"/>
    </source>
</evidence>
<keyword evidence="2 4" id="KW-0418">Kinase</keyword>
<dbReference type="Pfam" id="PF02685">
    <property type="entry name" value="Glucokinase"/>
    <property type="match status" value="1"/>
</dbReference>
<evidence type="ECO:0000256" key="1">
    <source>
        <dbReference type="ARBA" id="ARBA00022679"/>
    </source>
</evidence>
<dbReference type="RefSeq" id="WP_078772819.1">
    <property type="nucleotide sequence ID" value="NZ_CBCSBR010000004.1"/>
</dbReference>
<dbReference type="InterPro" id="IPR043129">
    <property type="entry name" value="ATPase_NBD"/>
</dbReference>
<proteinExistence type="inferred from homology"/>
<name>A0A1T3MBT4_9FLAO</name>
<gene>
    <name evidence="4" type="ORF">BAZ10_09610</name>
</gene>
<reference evidence="4 5" key="1">
    <citation type="submission" date="2016-06" db="EMBL/GenBank/DDBJ databases">
        <title>Revisiting the taxonomy of the Elizabethkingia Genus based on Whole-Genome Sequencing, Optical Mapping, and MALDI-TOF.</title>
        <authorList>
            <person name="Nicholson A.C."/>
        </authorList>
    </citation>
    <scope>NUCLEOTIDE SEQUENCE [LARGE SCALE GENOMIC DNA]</scope>
    <source>
        <strain evidence="4 5">G4070</strain>
    </source>
</reference>
<evidence type="ECO:0000256" key="2">
    <source>
        <dbReference type="ARBA" id="ARBA00022777"/>
    </source>
</evidence>
<dbReference type="InterPro" id="IPR003836">
    <property type="entry name" value="Glucokinase"/>
</dbReference>
<dbReference type="GO" id="GO:0006096">
    <property type="term" value="P:glycolytic process"/>
    <property type="evidence" value="ECO:0007669"/>
    <property type="project" value="InterPro"/>
</dbReference>
<keyword evidence="5" id="KW-1185">Reference proteome</keyword>
<dbReference type="CDD" id="cd24008">
    <property type="entry name" value="ASKHA_NBD_GLK"/>
    <property type="match status" value="1"/>
</dbReference>
<dbReference type="Proteomes" id="UP000190813">
    <property type="component" value="Unassembled WGS sequence"/>
</dbReference>
<evidence type="ECO:0000313" key="5">
    <source>
        <dbReference type="Proteomes" id="UP000190813"/>
    </source>
</evidence>
<organism evidence="4 5">
    <name type="scientific">Elizabethkingia occulta</name>
    <dbReference type="NCBI Taxonomy" id="1867263"/>
    <lineage>
        <taxon>Bacteria</taxon>
        <taxon>Pseudomonadati</taxon>
        <taxon>Bacteroidota</taxon>
        <taxon>Flavobacteriia</taxon>
        <taxon>Flavobacteriales</taxon>
        <taxon>Weeksellaceae</taxon>
        <taxon>Elizabethkingia</taxon>
    </lineage>
</organism>
<dbReference type="NCBIfam" id="TIGR00749">
    <property type="entry name" value="glk"/>
    <property type="match status" value="1"/>
</dbReference>
<dbReference type="GO" id="GO:0004340">
    <property type="term" value="F:glucokinase activity"/>
    <property type="evidence" value="ECO:0007669"/>
    <property type="project" value="InterPro"/>
</dbReference>
<dbReference type="AlphaFoldDB" id="A0A1T3MBT4"/>
<accession>A0A1T3MBT4</accession>